<gene>
    <name evidence="2" type="ORF">I6G38_20440</name>
</gene>
<proteinExistence type="predicted"/>
<geneLocation type="plasmid" evidence="2 3">
    <name>unnamed1</name>
</geneLocation>
<dbReference type="RefSeq" id="WP_156146122.1">
    <property type="nucleotide sequence ID" value="NZ_CP065669.1"/>
</dbReference>
<evidence type="ECO:0000313" key="3">
    <source>
        <dbReference type="Proteomes" id="UP000594836"/>
    </source>
</evidence>
<sequence>MFADDDIAAAELPDPQPVAIRRPFEPEGQRRARAMLDQPGRDIDSELLARERHEHPAELVGLAERDIEIEIGILRILEEVEHSRKRVLVAAREQGGEVRAKAGIMRFANVDPGLGVVDQFHRGDDPAEHVGLGDGDGQVERRLGVAIGHGALRQSR</sequence>
<evidence type="ECO:0000313" key="2">
    <source>
        <dbReference type="EMBL" id="QPT10890.1"/>
    </source>
</evidence>
<reference evidence="2 3" key="1">
    <citation type="submission" date="2020-12" db="EMBL/GenBank/DDBJ databases">
        <title>FDA dAtabase for Regulatory Grade micrObial Sequences (FDA-ARGOS): Supporting development and validation of Infectious Disease Dx tests.</title>
        <authorList>
            <person name="Sproer C."/>
            <person name="Gronow S."/>
            <person name="Severitt S."/>
            <person name="Schroder I."/>
            <person name="Tallon L."/>
            <person name="Sadzewicz L."/>
            <person name="Zhao X."/>
            <person name="Boylan J."/>
            <person name="Ott S."/>
            <person name="Bowen H."/>
            <person name="Vavikolanu K."/>
            <person name="Mehta A."/>
            <person name="Aluvathingal J."/>
            <person name="Nadendla S."/>
            <person name="Lowell S."/>
            <person name="Myers T."/>
            <person name="Yan Y."/>
            <person name="Sichtig H."/>
        </authorList>
    </citation>
    <scope>NUCLEOTIDE SEQUENCE [LARGE SCALE GENOMIC DNA]</scope>
    <source>
        <strain evidence="2 3">FDAARGOS_881</strain>
        <plasmid evidence="2 3">unnamed1</plasmid>
    </source>
</reference>
<name>A0A7T3AE14_SPHPI</name>
<protein>
    <submittedName>
        <fullName evidence="2">Uncharacterized protein</fullName>
    </submittedName>
</protein>
<organism evidence="2 3">
    <name type="scientific">Sphingomonas paucimobilis</name>
    <name type="common">Pseudomonas paucimobilis</name>
    <dbReference type="NCBI Taxonomy" id="13689"/>
    <lineage>
        <taxon>Bacteria</taxon>
        <taxon>Pseudomonadati</taxon>
        <taxon>Pseudomonadota</taxon>
        <taxon>Alphaproteobacteria</taxon>
        <taxon>Sphingomonadales</taxon>
        <taxon>Sphingomonadaceae</taxon>
        <taxon>Sphingomonas</taxon>
    </lineage>
</organism>
<evidence type="ECO:0000256" key="1">
    <source>
        <dbReference type="SAM" id="MobiDB-lite"/>
    </source>
</evidence>
<accession>A0A7T3AE14</accession>
<keyword evidence="2" id="KW-0614">Plasmid</keyword>
<dbReference type="AlphaFoldDB" id="A0A7T3AE14"/>
<feature type="region of interest" description="Disordered" evidence="1">
    <location>
        <begin position="1"/>
        <end position="29"/>
    </location>
</feature>
<dbReference type="GeneID" id="78525582"/>
<dbReference type="EMBL" id="CP065714">
    <property type="protein sequence ID" value="QPT10890.1"/>
    <property type="molecule type" value="Genomic_DNA"/>
</dbReference>
<dbReference type="Proteomes" id="UP000594836">
    <property type="component" value="Plasmid unnamed1"/>
</dbReference>